<gene>
    <name evidence="6" type="ORF">FMOSSE_LOCUS10382</name>
</gene>
<evidence type="ECO:0000259" key="4">
    <source>
        <dbReference type="Pfam" id="PF06244"/>
    </source>
</evidence>
<feature type="domain" description="Coiled-coil" evidence="4">
    <location>
        <begin position="155"/>
        <end position="212"/>
    </location>
</feature>
<dbReference type="Proteomes" id="UP000789375">
    <property type="component" value="Unassembled WGS sequence"/>
</dbReference>
<evidence type="ECO:0000313" key="6">
    <source>
        <dbReference type="EMBL" id="CAG8628937.1"/>
    </source>
</evidence>
<feature type="domain" description="LSO1/LSO2" evidence="5">
    <location>
        <begin position="10"/>
        <end position="77"/>
    </location>
</feature>
<feature type="region of interest" description="Disordered" evidence="3">
    <location>
        <begin position="1"/>
        <end position="55"/>
    </location>
</feature>
<reference evidence="6" key="1">
    <citation type="submission" date="2021-06" db="EMBL/GenBank/DDBJ databases">
        <authorList>
            <person name="Kallberg Y."/>
            <person name="Tangrot J."/>
            <person name="Rosling A."/>
        </authorList>
    </citation>
    <scope>NUCLEOTIDE SEQUENCE</scope>
    <source>
        <strain evidence="6">87-6 pot B 2015</strain>
    </source>
</reference>
<accession>A0A9N9D5X6</accession>
<name>A0A9N9D5X6_FUNMO</name>
<dbReference type="GO" id="GO:0005634">
    <property type="term" value="C:nucleus"/>
    <property type="evidence" value="ECO:0007669"/>
    <property type="project" value="TreeGrafter"/>
</dbReference>
<evidence type="ECO:0000313" key="7">
    <source>
        <dbReference type="Proteomes" id="UP000789375"/>
    </source>
</evidence>
<dbReference type="EMBL" id="CAJVPP010003426">
    <property type="protein sequence ID" value="CAG8628937.1"/>
    <property type="molecule type" value="Genomic_DNA"/>
</dbReference>
<dbReference type="GO" id="GO:0003713">
    <property type="term" value="F:transcription coactivator activity"/>
    <property type="evidence" value="ECO:0007669"/>
    <property type="project" value="TreeGrafter"/>
</dbReference>
<comment type="similarity">
    <text evidence="1">Belongs to the CCDC124 family.</text>
</comment>
<feature type="compositionally biased region" description="Basic and acidic residues" evidence="3">
    <location>
        <begin position="92"/>
        <end position="116"/>
    </location>
</feature>
<keyword evidence="2" id="KW-0175">Coiled coil</keyword>
<proteinExistence type="inferred from homology"/>
<dbReference type="InterPro" id="IPR054414">
    <property type="entry name" value="Ccdc124/Oxs1_C"/>
</dbReference>
<comment type="caution">
    <text evidence="6">The sequence shown here is derived from an EMBL/GenBank/DDBJ whole genome shotgun (WGS) entry which is preliminary data.</text>
</comment>
<dbReference type="InterPro" id="IPR054413">
    <property type="entry name" value="LSO1/2"/>
</dbReference>
<evidence type="ECO:0000259" key="5">
    <source>
        <dbReference type="Pfam" id="PF22048"/>
    </source>
</evidence>
<evidence type="ECO:0000256" key="3">
    <source>
        <dbReference type="SAM" id="MobiDB-lite"/>
    </source>
</evidence>
<feature type="region of interest" description="Disordered" evidence="3">
    <location>
        <begin position="79"/>
        <end position="119"/>
    </location>
</feature>
<sequence length="242" mass="27403">MPKKFKGENTKVTAAKERKTLHQKEINAKKQAVKDQKEAEEWSLGAKDASKKEAQRLKKEAQLAKKNEAAKLLEQEEKELSKLKPLLKPTKKSGEDKKATKRSQKVEQESTERKEIPVYSASNIDDALDLLAIATETSSSSGGGKTGLSNSVPISAANIERHPERRFKAAFRAYEERELAKLKEENPGLRYTQLHNILFENFKKSPENPFNQANVLRHNATKEESDKVIEAARQDIENRLRV</sequence>
<dbReference type="AlphaFoldDB" id="A0A9N9D5X6"/>
<dbReference type="PANTHER" id="PTHR21680:SF0">
    <property type="entry name" value="COILED-COIL DOMAIN-CONTAINING PROTEIN 124"/>
    <property type="match status" value="1"/>
</dbReference>
<dbReference type="PANTHER" id="PTHR21680">
    <property type="entry name" value="COILED-COIL DOMAIN-CONTAINING PROTEIN 124"/>
    <property type="match status" value="1"/>
</dbReference>
<dbReference type="InterPro" id="IPR010422">
    <property type="entry name" value="Ccdc124/Oxs1"/>
</dbReference>
<evidence type="ECO:0000256" key="1">
    <source>
        <dbReference type="ARBA" id="ARBA00008296"/>
    </source>
</evidence>
<dbReference type="Pfam" id="PF06244">
    <property type="entry name" value="Ccdc124"/>
    <property type="match status" value="1"/>
</dbReference>
<feature type="compositionally biased region" description="Basic and acidic residues" evidence="3">
    <location>
        <begin position="1"/>
        <end position="40"/>
    </location>
</feature>
<evidence type="ECO:0000256" key="2">
    <source>
        <dbReference type="ARBA" id="ARBA00023054"/>
    </source>
</evidence>
<dbReference type="GO" id="GO:0006366">
    <property type="term" value="P:transcription by RNA polymerase II"/>
    <property type="evidence" value="ECO:0007669"/>
    <property type="project" value="TreeGrafter"/>
</dbReference>
<organism evidence="6 7">
    <name type="scientific">Funneliformis mosseae</name>
    <name type="common">Endomycorrhizal fungus</name>
    <name type="synonym">Glomus mosseae</name>
    <dbReference type="NCBI Taxonomy" id="27381"/>
    <lineage>
        <taxon>Eukaryota</taxon>
        <taxon>Fungi</taxon>
        <taxon>Fungi incertae sedis</taxon>
        <taxon>Mucoromycota</taxon>
        <taxon>Glomeromycotina</taxon>
        <taxon>Glomeromycetes</taxon>
        <taxon>Glomerales</taxon>
        <taxon>Glomeraceae</taxon>
        <taxon>Funneliformis</taxon>
    </lineage>
</organism>
<protein>
    <submittedName>
        <fullName evidence="6">12505_t:CDS:1</fullName>
    </submittedName>
</protein>
<keyword evidence="7" id="KW-1185">Reference proteome</keyword>
<dbReference type="Pfam" id="PF22048">
    <property type="entry name" value="LSO1_2-like"/>
    <property type="match status" value="1"/>
</dbReference>